<accession>A0ABS7QFR4</accession>
<reference evidence="6 7" key="1">
    <citation type="submission" date="2021-08" db="EMBL/GenBank/DDBJ databases">
        <title>WGS of actinomycetes from Thailand.</title>
        <authorList>
            <person name="Thawai C."/>
        </authorList>
    </citation>
    <scope>NUCLEOTIDE SEQUENCE [LARGE SCALE GENOMIC DNA]</scope>
    <source>
        <strain evidence="6 7">PLK6-54</strain>
    </source>
</reference>
<evidence type="ECO:0000256" key="1">
    <source>
        <dbReference type="SAM" id="SignalP"/>
    </source>
</evidence>
<gene>
    <name evidence="6" type="ORF">K7862_30880</name>
</gene>
<dbReference type="InterPro" id="IPR035398">
    <property type="entry name" value="Bac_rhamnosid_C"/>
</dbReference>
<feature type="domain" description="Alpha-L-rhamnosidase C-terminal" evidence="5">
    <location>
        <begin position="581"/>
        <end position="637"/>
    </location>
</feature>
<keyword evidence="7" id="KW-1185">Reference proteome</keyword>
<comment type="caution">
    <text evidence="6">The sequence shown here is derived from an EMBL/GenBank/DDBJ whole genome shotgun (WGS) entry which is preliminary data.</text>
</comment>
<dbReference type="SUPFAM" id="SSF48208">
    <property type="entry name" value="Six-hairpin glycosidases"/>
    <property type="match status" value="1"/>
</dbReference>
<dbReference type="Gene3D" id="2.60.420.10">
    <property type="entry name" value="Maltose phosphorylase, domain 3"/>
    <property type="match status" value="1"/>
</dbReference>
<dbReference type="Gene3D" id="1.50.10.10">
    <property type="match status" value="1"/>
</dbReference>
<dbReference type="InterPro" id="IPR018905">
    <property type="entry name" value="A-galactase_NEW3"/>
</dbReference>
<dbReference type="PANTHER" id="PTHR34987:SF6">
    <property type="entry name" value="ALPHA-L-RHAMNOSIDASE SIX-HAIRPIN GLYCOSIDASE DOMAIN-CONTAINING PROTEIN"/>
    <property type="match status" value="1"/>
</dbReference>
<dbReference type="InterPro" id="IPR035396">
    <property type="entry name" value="Bac_rhamnosid6H"/>
</dbReference>
<dbReference type="InterPro" id="IPR008928">
    <property type="entry name" value="6-hairpin_glycosidase_sf"/>
</dbReference>
<feature type="signal peptide" evidence="1">
    <location>
        <begin position="1"/>
        <end position="42"/>
    </location>
</feature>
<dbReference type="Pfam" id="PF17390">
    <property type="entry name" value="Bac_rhamnosid_C"/>
    <property type="match status" value="1"/>
</dbReference>
<proteinExistence type="predicted"/>
<dbReference type="SUPFAM" id="SSF49785">
    <property type="entry name" value="Galactose-binding domain-like"/>
    <property type="match status" value="1"/>
</dbReference>
<evidence type="ECO:0000259" key="4">
    <source>
        <dbReference type="Pfam" id="PF17389"/>
    </source>
</evidence>
<feature type="chain" id="PRO_5045718858" evidence="1">
    <location>
        <begin position="43"/>
        <end position="928"/>
    </location>
</feature>
<dbReference type="Proteomes" id="UP000778578">
    <property type="component" value="Unassembled WGS sequence"/>
</dbReference>
<evidence type="ECO:0000259" key="5">
    <source>
        <dbReference type="Pfam" id="PF17390"/>
    </source>
</evidence>
<feature type="domain" description="F5/8 type C" evidence="2">
    <location>
        <begin position="801"/>
        <end position="925"/>
    </location>
</feature>
<dbReference type="Pfam" id="PF10633">
    <property type="entry name" value="NPCBM_assoc"/>
    <property type="match status" value="1"/>
</dbReference>
<feature type="domain" description="Alpha-L-rhamnosidase six-hairpin glycosidase" evidence="4">
    <location>
        <begin position="257"/>
        <end position="481"/>
    </location>
</feature>
<dbReference type="InterPro" id="IPR008979">
    <property type="entry name" value="Galactose-bd-like_sf"/>
</dbReference>
<evidence type="ECO:0000259" key="2">
    <source>
        <dbReference type="Pfam" id="PF00754"/>
    </source>
</evidence>
<dbReference type="EMBL" id="JAINZZ010000060">
    <property type="protein sequence ID" value="MBY8882007.1"/>
    <property type="molecule type" value="Genomic_DNA"/>
</dbReference>
<dbReference type="Pfam" id="PF00754">
    <property type="entry name" value="F5_F8_type_C"/>
    <property type="match status" value="1"/>
</dbReference>
<dbReference type="Gene3D" id="2.60.40.10">
    <property type="entry name" value="Immunoglobulins"/>
    <property type="match status" value="1"/>
</dbReference>
<name>A0ABS7QFR4_9ACTN</name>
<evidence type="ECO:0000313" key="7">
    <source>
        <dbReference type="Proteomes" id="UP000778578"/>
    </source>
</evidence>
<organism evidence="6 7">
    <name type="scientific">Actinacidiphila acidipaludis</name>
    <dbReference type="NCBI Taxonomy" id="2873382"/>
    <lineage>
        <taxon>Bacteria</taxon>
        <taxon>Bacillati</taxon>
        <taxon>Actinomycetota</taxon>
        <taxon>Actinomycetes</taxon>
        <taxon>Kitasatosporales</taxon>
        <taxon>Streptomycetaceae</taxon>
        <taxon>Actinacidiphila</taxon>
    </lineage>
</organism>
<dbReference type="InterPro" id="IPR000421">
    <property type="entry name" value="FA58C"/>
</dbReference>
<evidence type="ECO:0000259" key="3">
    <source>
        <dbReference type="Pfam" id="PF10633"/>
    </source>
</evidence>
<dbReference type="RefSeq" id="WP_222968136.1">
    <property type="nucleotide sequence ID" value="NZ_JAINZZ010000060.1"/>
</dbReference>
<feature type="domain" description="Alpha-galactosidase NEW3" evidence="3">
    <location>
        <begin position="703"/>
        <end position="775"/>
    </location>
</feature>
<dbReference type="InterPro" id="IPR013783">
    <property type="entry name" value="Ig-like_fold"/>
</dbReference>
<evidence type="ECO:0000313" key="6">
    <source>
        <dbReference type="EMBL" id="MBY8882007.1"/>
    </source>
</evidence>
<dbReference type="InterPro" id="IPR012341">
    <property type="entry name" value="6hp_glycosidase-like_sf"/>
</dbReference>
<dbReference type="Gene3D" id="2.60.120.260">
    <property type="entry name" value="Galactose-binding domain-like"/>
    <property type="match status" value="1"/>
</dbReference>
<protein>
    <submittedName>
        <fullName evidence="6">Discoidin domain-containing protein</fullName>
    </submittedName>
</protein>
<dbReference type="Pfam" id="PF17389">
    <property type="entry name" value="Bac_rhamnosid6H"/>
    <property type="match status" value="1"/>
</dbReference>
<keyword evidence="1" id="KW-0732">Signal</keyword>
<dbReference type="PANTHER" id="PTHR34987">
    <property type="entry name" value="C, PUTATIVE (AFU_ORTHOLOGUE AFUA_3G02880)-RELATED"/>
    <property type="match status" value="1"/>
</dbReference>
<sequence>MATPPRAVRPRGRRRLGICLALAGLTLAGLPAAGATASAASAARPGDDGGTANFAPATRTVAPVRVTRTTGSVDAPAAVLDGHPTTLTGAGSSLTLDFGEEVGGLVTLRFAGGTATGARLGLAFTESSQYIGTTSDASNGGGGSDGAIFADVTAGSTWTMPAASLRGGFRYLTLFGTSDTPVSLDGVSLAISFAPTMKDLRAYANSFSSSDPLLNRIWYAGAYTVQTNTIAPSTGRVWGPPASGWDNSATVGTGDTVLVDGAKRDRTVWPGDLGVSVPTEYASLGDLTPTRNALTTLYQHQAASGELPFAGPQVNFYGSDTYHLWTLIGTANYYQYAHDRAWLDGEWAAYKRALGFSLAKVQPDGLMSVTGTADWARGGQGGENIEANALLYQALVTGSALARVEGDDASAAAWTATAATLKDAVNSRLWDDAAGQYRDNPSSGLHPQDGNSAAVWFQVAPPDRALRVSAALTRSWNAYGATTPEKNSEIATFPGSMELQAHLQAGDATRALDLMRREWGYMLDSPLGTGSTFWEGYLADGRFGYGGAYMSAAHGWATGPTSALTFYVLGIRPQSVSGGYALRPEPGDLASAQGSLKTPLGDIRLAWHHDTHDRTFTEQVDAPTAAVAEIDVPTFGARTTVTVDGRVVWNGRAGLAYGAHTDGDYVVLRGVPSRADIGSRALGRVATALGASLTTASGTPLRAGGTMSVPVTVSATGDTLLHGTVTASVPAGWTADPADFTLDTRDGPTDTVVPVTVHAPADAAGGPRTITLTAAADGTSARTGAQVLVFGNWPQDTAASASSFHAPNVYEGQQRTYDPANAIDGDPATFWNDDTSGQYPDTLTVTAPAPVTLHGVGFSSVVDGVPTDFTVQTWDGSSWVTRAQVTGSTALDRWIPFGSPVTTTGTRIVVTGSQAQNGAFTRVAELTP</sequence>